<dbReference type="Proteomes" id="UP000230551">
    <property type="component" value="Unassembled WGS sequence"/>
</dbReference>
<keyword evidence="3" id="KW-1185">Reference proteome</keyword>
<dbReference type="STRING" id="85968.GCA_900073015_03122"/>
<feature type="compositionally biased region" description="Basic residues" evidence="1">
    <location>
        <begin position="167"/>
        <end position="176"/>
    </location>
</feature>
<dbReference type="AlphaFoldDB" id="A0A2G5PD24"/>
<feature type="compositionally biased region" description="Basic residues" evidence="1">
    <location>
        <begin position="142"/>
        <end position="153"/>
    </location>
</feature>
<dbReference type="EMBL" id="PDCN02000008">
    <property type="protein sequence ID" value="PIB75804.1"/>
    <property type="molecule type" value="Genomic_DNA"/>
</dbReference>
<evidence type="ECO:0000313" key="3">
    <source>
        <dbReference type="Proteomes" id="UP000230551"/>
    </source>
</evidence>
<proteinExistence type="predicted"/>
<protein>
    <submittedName>
        <fullName evidence="2">Uncharacterized protein</fullName>
    </submittedName>
</protein>
<evidence type="ECO:0000256" key="1">
    <source>
        <dbReference type="SAM" id="MobiDB-lite"/>
    </source>
</evidence>
<dbReference type="RefSeq" id="WP_090591649.1">
    <property type="nucleotide sequence ID" value="NZ_CP104302.1"/>
</dbReference>
<gene>
    <name evidence="2" type="ORF">CQY22_008260</name>
</gene>
<sequence length="176" mass="18777">MASPKLLDSLSESDLALVRETGRDELKRLDEDELLEVHARVRRARNKHLGVYRRAGAAKVSAKGARGRAHTANERNRARAEVFEKALARVSTQLAVAARKSAADLKDERLAAAAKAKAAGPGKRASSVGKAAKSASGPASKANKKQPAKSPSRKKQEAGSKAAGARRQAKRDGKRR</sequence>
<feature type="compositionally biased region" description="Low complexity" evidence="1">
    <location>
        <begin position="111"/>
        <end position="141"/>
    </location>
</feature>
<feature type="region of interest" description="Disordered" evidence="1">
    <location>
        <begin position="54"/>
        <end position="77"/>
    </location>
</feature>
<accession>A0A2G5PD24</accession>
<reference evidence="2 3" key="1">
    <citation type="journal article" date="2017" name="Infect. Genet. Evol.">
        <title>The new phylogeny of the genus Mycobacterium: The old and the news.</title>
        <authorList>
            <person name="Tortoli E."/>
            <person name="Fedrizzi T."/>
            <person name="Meehan C.J."/>
            <person name="Trovato A."/>
            <person name="Grottola A."/>
            <person name="Giacobazzi E."/>
            <person name="Serpini G.F."/>
            <person name="Tagliazucchi S."/>
            <person name="Fabio A."/>
            <person name="Bettua C."/>
            <person name="Bertorelli R."/>
            <person name="Frascaro F."/>
            <person name="De Sanctis V."/>
            <person name="Pecorari M."/>
            <person name="Jousson O."/>
            <person name="Segata N."/>
            <person name="Cirillo D.M."/>
        </authorList>
    </citation>
    <scope>NUCLEOTIDE SEQUENCE [LARGE SCALE GENOMIC DNA]</scope>
    <source>
        <strain evidence="2 3">CIP1034565</strain>
    </source>
</reference>
<dbReference type="OrthoDB" id="3829170at2"/>
<organism evidence="2 3">
    <name type="scientific">Mycolicibacterium brumae</name>
    <dbReference type="NCBI Taxonomy" id="85968"/>
    <lineage>
        <taxon>Bacteria</taxon>
        <taxon>Bacillati</taxon>
        <taxon>Actinomycetota</taxon>
        <taxon>Actinomycetes</taxon>
        <taxon>Mycobacteriales</taxon>
        <taxon>Mycobacteriaceae</taxon>
        <taxon>Mycolicibacterium</taxon>
    </lineage>
</organism>
<name>A0A2G5PD24_9MYCO</name>
<comment type="caution">
    <text evidence="2">The sequence shown here is derived from an EMBL/GenBank/DDBJ whole genome shotgun (WGS) entry which is preliminary data.</text>
</comment>
<feature type="region of interest" description="Disordered" evidence="1">
    <location>
        <begin position="111"/>
        <end position="176"/>
    </location>
</feature>
<evidence type="ECO:0000313" key="2">
    <source>
        <dbReference type="EMBL" id="PIB75804.1"/>
    </source>
</evidence>